<name>A0A9D4ZI95_ADICA</name>
<keyword evidence="3" id="KW-1185">Reference proteome</keyword>
<dbReference type="OrthoDB" id="1988404at2759"/>
<evidence type="ECO:0000313" key="2">
    <source>
        <dbReference type="EMBL" id="KAI5073916.1"/>
    </source>
</evidence>
<dbReference type="EMBL" id="JABFUD020000011">
    <property type="protein sequence ID" value="KAI5073916.1"/>
    <property type="molecule type" value="Genomic_DNA"/>
</dbReference>
<gene>
    <name evidence="2" type="ORF">GOP47_0011929</name>
</gene>
<dbReference type="PANTHER" id="PTHR33108:SF14">
    <property type="entry name" value="OS01G0745000 PROTEIN"/>
    <property type="match status" value="1"/>
</dbReference>
<accession>A0A9D4ZI95</accession>
<protein>
    <submittedName>
        <fullName evidence="2">Uncharacterized protein</fullName>
    </submittedName>
</protein>
<dbReference type="InterPro" id="IPR012876">
    <property type="entry name" value="DUF1677_pln"/>
</dbReference>
<dbReference type="AlphaFoldDB" id="A0A9D4ZI95"/>
<feature type="region of interest" description="Disordered" evidence="1">
    <location>
        <begin position="377"/>
        <end position="410"/>
    </location>
</feature>
<reference evidence="2" key="1">
    <citation type="submission" date="2021-01" db="EMBL/GenBank/DDBJ databases">
        <title>Adiantum capillus-veneris genome.</title>
        <authorList>
            <person name="Fang Y."/>
            <person name="Liao Q."/>
        </authorList>
    </citation>
    <scope>NUCLEOTIDE SEQUENCE</scope>
    <source>
        <strain evidence="2">H3</strain>
        <tissue evidence="2">Leaf</tissue>
    </source>
</reference>
<evidence type="ECO:0000256" key="1">
    <source>
        <dbReference type="SAM" id="MobiDB-lite"/>
    </source>
</evidence>
<evidence type="ECO:0000313" key="3">
    <source>
        <dbReference type="Proteomes" id="UP000886520"/>
    </source>
</evidence>
<proteinExistence type="predicted"/>
<dbReference type="Pfam" id="PF07911">
    <property type="entry name" value="DUF1677"/>
    <property type="match status" value="1"/>
</dbReference>
<comment type="caution">
    <text evidence="2">The sequence shown here is derived from an EMBL/GenBank/DDBJ whole genome shotgun (WGS) entry which is preliminary data.</text>
</comment>
<sequence>MAPLKDTFGEASDAVTDALNEGCLKEDETTFLEANSDTIGRFRGEKNAMTEAHHEDESNMLKISSIQSSKAQNLDMCTEGSLLVEKILRVGEVIDRKCNLKRQSLEVGVFEETGDDLEHSMYNDQQMKSSMLSLKDKATLDERSELDGPRARGRGIGNSLMKRVMSEASFMQGQVMVRKNECVQEVISKRKGSKEMAGAEGSWDSQIKTDEGKSEENLVEVEVTLRNWSNVEQMATMEGEEMLIVWLSPRSSTKSTAWGRNSAADQPLPSIEMNPESLGTIANFKSGNLHHQQALEIIQHSSKKPIETTHLVPSPPLPAASRQAHTKPGVSSALNGIGTHVERARPASIITPQSRTPGIADKPVKTFEELHKPKVQTSMTPSKAKEVAQGQVKTSEAASPLPRRNQRVGRMPENAGLLEVKEVACECCGMGEECTTGYVKHVKDIFSGHWVCGLCAEAVHEERHRLGKGVPMEDAVRTHMNLCKQFSSSMKKAAGGPPDSPGVAHAVCHLLSRHLSDPVSPRQVLTTAMDRPALARSTSCRPAFSHKSPCSSRRS</sequence>
<dbReference type="PANTHER" id="PTHR33108">
    <property type="entry name" value="OS01G0745000 PROTEIN"/>
    <property type="match status" value="1"/>
</dbReference>
<organism evidence="2 3">
    <name type="scientific">Adiantum capillus-veneris</name>
    <name type="common">Maidenhair fern</name>
    <dbReference type="NCBI Taxonomy" id="13818"/>
    <lineage>
        <taxon>Eukaryota</taxon>
        <taxon>Viridiplantae</taxon>
        <taxon>Streptophyta</taxon>
        <taxon>Embryophyta</taxon>
        <taxon>Tracheophyta</taxon>
        <taxon>Polypodiopsida</taxon>
        <taxon>Polypodiidae</taxon>
        <taxon>Polypodiales</taxon>
        <taxon>Pteridineae</taxon>
        <taxon>Pteridaceae</taxon>
        <taxon>Vittarioideae</taxon>
        <taxon>Adiantum</taxon>
    </lineage>
</organism>
<dbReference type="Proteomes" id="UP000886520">
    <property type="component" value="Chromosome 11"/>
</dbReference>